<name>A0A9J6G890_HAELO</name>
<evidence type="ECO:0000313" key="3">
    <source>
        <dbReference type="Proteomes" id="UP000821853"/>
    </source>
</evidence>
<dbReference type="AlphaFoldDB" id="A0A9J6G890"/>
<organism evidence="2 3">
    <name type="scientific">Haemaphysalis longicornis</name>
    <name type="common">Bush tick</name>
    <dbReference type="NCBI Taxonomy" id="44386"/>
    <lineage>
        <taxon>Eukaryota</taxon>
        <taxon>Metazoa</taxon>
        <taxon>Ecdysozoa</taxon>
        <taxon>Arthropoda</taxon>
        <taxon>Chelicerata</taxon>
        <taxon>Arachnida</taxon>
        <taxon>Acari</taxon>
        <taxon>Parasitiformes</taxon>
        <taxon>Ixodida</taxon>
        <taxon>Ixodoidea</taxon>
        <taxon>Ixodidae</taxon>
        <taxon>Haemaphysalinae</taxon>
        <taxon>Haemaphysalis</taxon>
    </lineage>
</organism>
<reference evidence="2 3" key="1">
    <citation type="journal article" date="2020" name="Cell">
        <title>Large-Scale Comparative Analyses of Tick Genomes Elucidate Their Genetic Diversity and Vector Capacities.</title>
        <authorList>
            <consortium name="Tick Genome and Microbiome Consortium (TIGMIC)"/>
            <person name="Jia N."/>
            <person name="Wang J."/>
            <person name="Shi W."/>
            <person name="Du L."/>
            <person name="Sun Y."/>
            <person name="Zhan W."/>
            <person name="Jiang J.F."/>
            <person name="Wang Q."/>
            <person name="Zhang B."/>
            <person name="Ji P."/>
            <person name="Bell-Sakyi L."/>
            <person name="Cui X.M."/>
            <person name="Yuan T.T."/>
            <person name="Jiang B.G."/>
            <person name="Yang W.F."/>
            <person name="Lam T.T."/>
            <person name="Chang Q.C."/>
            <person name="Ding S.J."/>
            <person name="Wang X.J."/>
            <person name="Zhu J.G."/>
            <person name="Ruan X.D."/>
            <person name="Zhao L."/>
            <person name="Wei J.T."/>
            <person name="Ye R.Z."/>
            <person name="Que T.C."/>
            <person name="Du C.H."/>
            <person name="Zhou Y.H."/>
            <person name="Cheng J.X."/>
            <person name="Dai P.F."/>
            <person name="Guo W.B."/>
            <person name="Han X.H."/>
            <person name="Huang E.J."/>
            <person name="Li L.F."/>
            <person name="Wei W."/>
            <person name="Gao Y.C."/>
            <person name="Liu J.Z."/>
            <person name="Shao H.Z."/>
            <person name="Wang X."/>
            <person name="Wang C.C."/>
            <person name="Yang T.C."/>
            <person name="Huo Q.B."/>
            <person name="Li W."/>
            <person name="Chen H.Y."/>
            <person name="Chen S.E."/>
            <person name="Zhou L.G."/>
            <person name="Ni X.B."/>
            <person name="Tian J.H."/>
            <person name="Sheng Y."/>
            <person name="Liu T."/>
            <person name="Pan Y.S."/>
            <person name="Xia L.Y."/>
            <person name="Li J."/>
            <person name="Zhao F."/>
            <person name="Cao W.C."/>
        </authorList>
    </citation>
    <scope>NUCLEOTIDE SEQUENCE [LARGE SCALE GENOMIC DNA]</scope>
    <source>
        <strain evidence="2">HaeL-2018</strain>
    </source>
</reference>
<comment type="caution">
    <text evidence="2">The sequence shown here is derived from an EMBL/GenBank/DDBJ whole genome shotgun (WGS) entry which is preliminary data.</text>
</comment>
<protein>
    <submittedName>
        <fullName evidence="2">Uncharacterized protein</fullName>
    </submittedName>
</protein>
<evidence type="ECO:0000313" key="2">
    <source>
        <dbReference type="EMBL" id="KAH9370652.1"/>
    </source>
</evidence>
<evidence type="ECO:0000256" key="1">
    <source>
        <dbReference type="SAM" id="MobiDB-lite"/>
    </source>
</evidence>
<accession>A0A9J6G890</accession>
<feature type="region of interest" description="Disordered" evidence="1">
    <location>
        <begin position="23"/>
        <end position="45"/>
    </location>
</feature>
<keyword evidence="3" id="KW-1185">Reference proteome</keyword>
<gene>
    <name evidence="2" type="ORF">HPB48_015970</name>
</gene>
<sequence length="140" mass="15288">MGPHISGKGNTNHNETAHAAARDLTNRTAAEVDTDTSESYNAGKEPMTTYSEIVTWYGLSRRTVPPPHPGLTIRWCWPNSSGSSPLPTTTNILCPYTNPCPIRMPRGVRNGHLPPMSRPESYTGSHLMAMQQRSNGNNAS</sequence>
<dbReference type="Proteomes" id="UP000821853">
    <property type="component" value="Chromosome 3"/>
</dbReference>
<proteinExistence type="predicted"/>
<dbReference type="OrthoDB" id="6519316at2759"/>
<dbReference type="VEuPathDB" id="VectorBase:HLOH_042963"/>
<dbReference type="EMBL" id="JABSTR010000005">
    <property type="protein sequence ID" value="KAH9370652.1"/>
    <property type="molecule type" value="Genomic_DNA"/>
</dbReference>